<dbReference type="PROSITE" id="PS50102">
    <property type="entry name" value="RRM"/>
    <property type="match status" value="1"/>
</dbReference>
<feature type="region of interest" description="Disordered" evidence="3">
    <location>
        <begin position="48"/>
        <end position="70"/>
    </location>
</feature>
<reference evidence="5" key="1">
    <citation type="submission" date="2021-03" db="EMBL/GenBank/DDBJ databases">
        <authorList>
            <person name="Palmer J.M."/>
        </authorList>
    </citation>
    <scope>NUCLEOTIDE SEQUENCE</scope>
    <source>
        <strain evidence="5">ARV_011</strain>
    </source>
</reference>
<dbReference type="AlphaFoldDB" id="A0A9P7VAP2"/>
<sequence length="202" mass="22200">MSAMSEPLPTEQADYLMQVETSSDPLTESTTPPADNDFIRNKVEQMAKESAQLQTMQDDIDKETPAEKERKDIDSRSIFISNVDFSVTPVELQEQFASCGVVKRVTILTNKFTGQPKGYAYLEFEEGESVGRAIDQFDGSVFRERELKVTMKRTNVPGFGGGHRGRGGGRGGRGGFGRGRGRSGFRGGFRGGRGGAPRFNPY</sequence>
<dbReference type="InterPro" id="IPR012677">
    <property type="entry name" value="Nucleotide-bd_a/b_plait_sf"/>
</dbReference>
<dbReference type="InterPro" id="IPR000504">
    <property type="entry name" value="RRM_dom"/>
</dbReference>
<keyword evidence="1 2" id="KW-0694">RNA-binding</keyword>
<dbReference type="OrthoDB" id="4726at2759"/>
<dbReference type="CDD" id="cd12306">
    <property type="entry name" value="RRM_II_PABPs"/>
    <property type="match status" value="1"/>
</dbReference>
<evidence type="ECO:0000313" key="5">
    <source>
        <dbReference type="EMBL" id="KAG7194561.1"/>
    </source>
</evidence>
<dbReference type="GeneID" id="66117606"/>
<evidence type="ECO:0000256" key="3">
    <source>
        <dbReference type="SAM" id="MobiDB-lite"/>
    </source>
</evidence>
<keyword evidence="6" id="KW-1185">Reference proteome</keyword>
<dbReference type="PANTHER" id="PTHR23236">
    <property type="entry name" value="EUKARYOTIC TRANSLATION INITIATION FACTOR 4B/4H"/>
    <property type="match status" value="1"/>
</dbReference>
<evidence type="ECO:0000259" key="4">
    <source>
        <dbReference type="PROSITE" id="PS50102"/>
    </source>
</evidence>
<feature type="domain" description="RRM" evidence="4">
    <location>
        <begin position="76"/>
        <end position="154"/>
    </location>
</feature>
<dbReference type="SMART" id="SM00360">
    <property type="entry name" value="RRM"/>
    <property type="match status" value="1"/>
</dbReference>
<protein>
    <submittedName>
        <fullName evidence="5">Cytoplasmic RNA-binding protein</fullName>
    </submittedName>
</protein>
<feature type="region of interest" description="Disordered" evidence="3">
    <location>
        <begin position="154"/>
        <end position="202"/>
    </location>
</feature>
<gene>
    <name evidence="5" type="primary">SGN1_2</name>
    <name evidence="5" type="ORF">KQ657_004232</name>
</gene>
<name>A0A9P7VAP2_9ASCO</name>
<evidence type="ECO:0000256" key="2">
    <source>
        <dbReference type="PROSITE-ProRule" id="PRU00176"/>
    </source>
</evidence>
<feature type="compositionally biased region" description="Polar residues" evidence="3">
    <location>
        <begin position="19"/>
        <end position="33"/>
    </location>
</feature>
<dbReference type="Pfam" id="PF00076">
    <property type="entry name" value="RRM_1"/>
    <property type="match status" value="1"/>
</dbReference>
<dbReference type="PANTHER" id="PTHR23236:SF12">
    <property type="entry name" value="EUKARYOTIC INITIATION FACTOR 4B-RELATED"/>
    <property type="match status" value="1"/>
</dbReference>
<evidence type="ECO:0000256" key="1">
    <source>
        <dbReference type="ARBA" id="ARBA00022884"/>
    </source>
</evidence>
<dbReference type="EMBL" id="JAHMUF010000006">
    <property type="protein sequence ID" value="KAG7194561.1"/>
    <property type="molecule type" value="Genomic_DNA"/>
</dbReference>
<dbReference type="GO" id="GO:0008143">
    <property type="term" value="F:poly(A) binding"/>
    <property type="evidence" value="ECO:0007669"/>
    <property type="project" value="TreeGrafter"/>
</dbReference>
<accession>A0A9P7VAP2</accession>
<feature type="compositionally biased region" description="Gly residues" evidence="3">
    <location>
        <begin position="158"/>
        <end position="195"/>
    </location>
</feature>
<dbReference type="Proteomes" id="UP000790833">
    <property type="component" value="Unassembled WGS sequence"/>
</dbReference>
<dbReference type="Gene3D" id="3.30.70.330">
    <property type="match status" value="1"/>
</dbReference>
<dbReference type="SUPFAM" id="SSF54928">
    <property type="entry name" value="RNA-binding domain, RBD"/>
    <property type="match status" value="1"/>
</dbReference>
<dbReference type="InterPro" id="IPR035979">
    <property type="entry name" value="RBD_domain_sf"/>
</dbReference>
<evidence type="ECO:0000313" key="6">
    <source>
        <dbReference type="Proteomes" id="UP000790833"/>
    </source>
</evidence>
<organism evidence="5 6">
    <name type="scientific">Scheffersomyces spartinae</name>
    <dbReference type="NCBI Taxonomy" id="45513"/>
    <lineage>
        <taxon>Eukaryota</taxon>
        <taxon>Fungi</taxon>
        <taxon>Dikarya</taxon>
        <taxon>Ascomycota</taxon>
        <taxon>Saccharomycotina</taxon>
        <taxon>Pichiomycetes</taxon>
        <taxon>Debaryomycetaceae</taxon>
        <taxon>Scheffersomyces</taxon>
    </lineage>
</organism>
<feature type="region of interest" description="Disordered" evidence="3">
    <location>
        <begin position="1"/>
        <end position="36"/>
    </location>
</feature>
<comment type="caution">
    <text evidence="5">The sequence shown here is derived from an EMBL/GenBank/DDBJ whole genome shotgun (WGS) entry which is preliminary data.</text>
</comment>
<dbReference type="RefSeq" id="XP_043050108.1">
    <property type="nucleotide sequence ID" value="XM_043194911.1"/>
</dbReference>
<dbReference type="GO" id="GO:0005737">
    <property type="term" value="C:cytoplasm"/>
    <property type="evidence" value="ECO:0007669"/>
    <property type="project" value="TreeGrafter"/>
</dbReference>
<proteinExistence type="predicted"/>